<proteinExistence type="predicted"/>
<keyword evidence="3" id="KW-1185">Reference proteome</keyword>
<feature type="transmembrane region" description="Helical" evidence="1">
    <location>
        <begin position="111"/>
        <end position="131"/>
    </location>
</feature>
<feature type="transmembrane region" description="Helical" evidence="1">
    <location>
        <begin position="84"/>
        <end position="105"/>
    </location>
</feature>
<sequence>MANPTIDRITKRGLNLLIGTLMFITSLVLIIKVHVSFTEVLYTLNPYPFYFLGLFFGIERLFYSITGSTKLFSLMTGSGEFSSFTNIAIFLFFLTFGIYVLAYSLLYTSPILIMLNALNGVSFLLYSLSLFKAWHI</sequence>
<gene>
    <name evidence="2" type="ORF">D1868_09745</name>
</gene>
<dbReference type="RefSeq" id="WP_156007689.1">
    <property type="nucleotide sequence ID" value="NZ_CP045483.1"/>
</dbReference>
<keyword evidence="1" id="KW-0812">Transmembrane</keyword>
<dbReference type="GeneID" id="42799353"/>
<dbReference type="EMBL" id="CP045483">
    <property type="protein sequence ID" value="QGR20240.1"/>
    <property type="molecule type" value="Genomic_DNA"/>
</dbReference>
<dbReference type="OrthoDB" id="43706at2157"/>
<organism evidence="2 3">
    <name type="scientific">Stygiolobus azoricus</name>
    <dbReference type="NCBI Taxonomy" id="41675"/>
    <lineage>
        <taxon>Archaea</taxon>
        <taxon>Thermoproteota</taxon>
        <taxon>Thermoprotei</taxon>
        <taxon>Sulfolobales</taxon>
        <taxon>Sulfolobaceae</taxon>
        <taxon>Stygiolobus</taxon>
    </lineage>
</organism>
<name>A0A650CQX6_9CREN</name>
<dbReference type="KEGG" id="sazo:D1868_09745"/>
<feature type="transmembrane region" description="Helical" evidence="1">
    <location>
        <begin position="12"/>
        <end position="35"/>
    </location>
</feature>
<reference evidence="2 3" key="1">
    <citation type="submission" date="2019-10" db="EMBL/GenBank/DDBJ databases">
        <title>Genome Sequences from Six Type Strain Members of the Archaeal Family Sulfolobaceae: Acidianus ambivalens, Acidianus infernus, Metallosphaera prunae, Stygiolobus azoricus, Sulfolobus metallicus, and Sulfurisphaera ohwakuensis.</title>
        <authorList>
            <person name="Counts J.A."/>
            <person name="Kelly R.M."/>
        </authorList>
    </citation>
    <scope>NUCLEOTIDE SEQUENCE [LARGE SCALE GENOMIC DNA]</scope>
    <source>
        <strain evidence="2 3">FC6</strain>
    </source>
</reference>
<dbReference type="Proteomes" id="UP000423396">
    <property type="component" value="Chromosome"/>
</dbReference>
<protein>
    <submittedName>
        <fullName evidence="2">Uncharacterized protein</fullName>
    </submittedName>
</protein>
<accession>A0A650CQX6</accession>
<evidence type="ECO:0000313" key="2">
    <source>
        <dbReference type="EMBL" id="QGR20240.1"/>
    </source>
</evidence>
<evidence type="ECO:0000256" key="1">
    <source>
        <dbReference type="SAM" id="Phobius"/>
    </source>
</evidence>
<feature type="transmembrane region" description="Helical" evidence="1">
    <location>
        <begin position="47"/>
        <end position="63"/>
    </location>
</feature>
<evidence type="ECO:0000313" key="3">
    <source>
        <dbReference type="Proteomes" id="UP000423396"/>
    </source>
</evidence>
<keyword evidence="1" id="KW-0472">Membrane</keyword>
<keyword evidence="1" id="KW-1133">Transmembrane helix</keyword>
<dbReference type="AlphaFoldDB" id="A0A650CQX6"/>